<evidence type="ECO:0000256" key="6">
    <source>
        <dbReference type="RuleBase" id="RU000492"/>
    </source>
</evidence>
<dbReference type="Pfam" id="PF00270">
    <property type="entry name" value="DEAD"/>
    <property type="match status" value="1"/>
</dbReference>
<proteinExistence type="inferred from homology"/>
<evidence type="ECO:0000256" key="4">
    <source>
        <dbReference type="ARBA" id="ARBA00022840"/>
    </source>
</evidence>
<dbReference type="InterPro" id="IPR001650">
    <property type="entry name" value="Helicase_C-like"/>
</dbReference>
<evidence type="ECO:0000256" key="1">
    <source>
        <dbReference type="ARBA" id="ARBA00022741"/>
    </source>
</evidence>
<keyword evidence="12" id="KW-1185">Reference proteome</keyword>
<feature type="compositionally biased region" description="Basic and acidic residues" evidence="7">
    <location>
        <begin position="412"/>
        <end position="426"/>
    </location>
</feature>
<dbReference type="SUPFAM" id="SSF52540">
    <property type="entry name" value="P-loop containing nucleoside triphosphate hydrolases"/>
    <property type="match status" value="1"/>
</dbReference>
<keyword evidence="2 6" id="KW-0378">Hydrolase</keyword>
<evidence type="ECO:0000313" key="11">
    <source>
        <dbReference type="EMBL" id="MDF0592991.1"/>
    </source>
</evidence>
<evidence type="ECO:0000259" key="9">
    <source>
        <dbReference type="PROSITE" id="PS51194"/>
    </source>
</evidence>
<keyword evidence="4 6" id="KW-0067">ATP-binding</keyword>
<dbReference type="InterPro" id="IPR014014">
    <property type="entry name" value="RNA_helicase_DEAD_Q_motif"/>
</dbReference>
<feature type="domain" description="DEAD-box RNA helicase Q" evidence="10">
    <location>
        <begin position="1"/>
        <end position="29"/>
    </location>
</feature>
<dbReference type="InterPro" id="IPR014001">
    <property type="entry name" value="Helicase_ATP-bd"/>
</dbReference>
<dbReference type="InterPro" id="IPR000629">
    <property type="entry name" value="RNA-helicase_DEAD-box_CS"/>
</dbReference>
<dbReference type="Pfam" id="PF00271">
    <property type="entry name" value="Helicase_C"/>
    <property type="match status" value="1"/>
</dbReference>
<keyword evidence="1 6" id="KW-0547">Nucleotide-binding</keyword>
<organism evidence="11 12">
    <name type="scientific">Candidatus Methanocrinis alkalitolerans</name>
    <dbReference type="NCBI Taxonomy" id="3033395"/>
    <lineage>
        <taxon>Archaea</taxon>
        <taxon>Methanobacteriati</taxon>
        <taxon>Methanobacteriota</taxon>
        <taxon>Stenosarchaea group</taxon>
        <taxon>Methanomicrobia</taxon>
        <taxon>Methanotrichales</taxon>
        <taxon>Methanotrichaceae</taxon>
        <taxon>Methanocrinis</taxon>
    </lineage>
</organism>
<evidence type="ECO:0000259" key="8">
    <source>
        <dbReference type="PROSITE" id="PS51192"/>
    </source>
</evidence>
<dbReference type="PROSITE" id="PS51194">
    <property type="entry name" value="HELICASE_CTER"/>
    <property type="match status" value="1"/>
</dbReference>
<evidence type="ECO:0000259" key="10">
    <source>
        <dbReference type="PROSITE" id="PS51195"/>
    </source>
</evidence>
<evidence type="ECO:0000256" key="3">
    <source>
        <dbReference type="ARBA" id="ARBA00022806"/>
    </source>
</evidence>
<dbReference type="Gene3D" id="3.40.50.300">
    <property type="entry name" value="P-loop containing nucleotide triphosphate hydrolases"/>
    <property type="match status" value="2"/>
</dbReference>
<dbReference type="PANTHER" id="PTHR47959">
    <property type="entry name" value="ATP-DEPENDENT RNA HELICASE RHLE-RELATED"/>
    <property type="match status" value="1"/>
</dbReference>
<keyword evidence="3 6" id="KW-0347">Helicase</keyword>
<dbReference type="SMART" id="SM00490">
    <property type="entry name" value="HELICc"/>
    <property type="match status" value="1"/>
</dbReference>
<dbReference type="GO" id="GO:0004386">
    <property type="term" value="F:helicase activity"/>
    <property type="evidence" value="ECO:0007669"/>
    <property type="project" value="UniProtKB-KW"/>
</dbReference>
<dbReference type="InterPro" id="IPR050079">
    <property type="entry name" value="DEAD_box_RNA_helicase"/>
</dbReference>
<feature type="domain" description="Helicase ATP-binding" evidence="8">
    <location>
        <begin position="32"/>
        <end position="207"/>
    </location>
</feature>
<dbReference type="SMART" id="SM00487">
    <property type="entry name" value="DEXDc"/>
    <property type="match status" value="1"/>
</dbReference>
<feature type="compositionally biased region" description="Basic and acidic residues" evidence="7">
    <location>
        <begin position="370"/>
        <end position="381"/>
    </location>
</feature>
<dbReference type="PANTHER" id="PTHR47959:SF13">
    <property type="entry name" value="ATP-DEPENDENT RNA HELICASE RHLE"/>
    <property type="match status" value="1"/>
</dbReference>
<evidence type="ECO:0000256" key="7">
    <source>
        <dbReference type="SAM" id="MobiDB-lite"/>
    </source>
</evidence>
<dbReference type="CDD" id="cd00268">
    <property type="entry name" value="DEADc"/>
    <property type="match status" value="1"/>
</dbReference>
<dbReference type="RefSeq" id="WP_316968696.1">
    <property type="nucleotide sequence ID" value="NZ_JARFPL010000012.1"/>
</dbReference>
<dbReference type="InterPro" id="IPR027417">
    <property type="entry name" value="P-loop_NTPase"/>
</dbReference>
<dbReference type="PROSITE" id="PS51195">
    <property type="entry name" value="Q_MOTIF"/>
    <property type="match status" value="1"/>
</dbReference>
<evidence type="ECO:0000256" key="2">
    <source>
        <dbReference type="ARBA" id="ARBA00022801"/>
    </source>
</evidence>
<dbReference type="Proteomes" id="UP001215956">
    <property type="component" value="Unassembled WGS sequence"/>
</dbReference>
<accession>A0ABT5XE63</accession>
<feature type="short sequence motif" description="Q motif" evidence="5">
    <location>
        <begin position="1"/>
        <end position="29"/>
    </location>
</feature>
<evidence type="ECO:0000256" key="5">
    <source>
        <dbReference type="PROSITE-ProRule" id="PRU00552"/>
    </source>
</evidence>
<dbReference type="InterPro" id="IPR044742">
    <property type="entry name" value="DEAD/DEAH_RhlB"/>
</dbReference>
<feature type="region of interest" description="Disordered" evidence="7">
    <location>
        <begin position="370"/>
        <end position="451"/>
    </location>
</feature>
<sequence length="451" mass="49378">MQFENLNISEPLQRALIKEGYTTPTPIQAQAIPHLLKGEDLMGIAQTGTGKTAAFVLPVLQRMAETQKVAAPGVPRALVLAPTRELAAQIDASFGTYGQFLRFRHAAVYGGVNQGPQVRALSRGVDTLVATPGRLLDLMDQGYINLKDVEFFVLDEADRMLDMGFANDVRKIVSKLPQKRHSLFFAATMSRQIGELAGRLLTHPVRIEVAPQATTVESVEQRMFFVDQNNKDALLLGLLQQKNLKRVLVFTRTKRRADKVASVLSKNRIRSDAIHGNKSQNQRTQALSGFKSGRLQVLVATDIAARGIDVEDITHVINYDLPNEAESYVHRVGRTGRAGASGTAYSFCSAEERGHLRDIEKLTRAKIGEMEHRYHSEDAKRGAGSGAKGGPRRQGTAPRGLGRTVVQKSGPRKSDPPRPGPRKSDAPRPGPRKSDAPGSGPRRSGRTPARR</sequence>
<gene>
    <name evidence="11" type="ORF">P0O24_05275</name>
</gene>
<dbReference type="CDD" id="cd18787">
    <property type="entry name" value="SF2_C_DEAD"/>
    <property type="match status" value="1"/>
</dbReference>
<feature type="domain" description="Helicase C-terminal" evidence="9">
    <location>
        <begin position="218"/>
        <end position="380"/>
    </location>
</feature>
<evidence type="ECO:0000313" key="12">
    <source>
        <dbReference type="Proteomes" id="UP001215956"/>
    </source>
</evidence>
<comment type="similarity">
    <text evidence="6">Belongs to the DEAD box helicase family.</text>
</comment>
<protein>
    <submittedName>
        <fullName evidence="11">DEAD/DEAH box helicase</fullName>
    </submittedName>
</protein>
<name>A0ABT5XE63_9EURY</name>
<dbReference type="InterPro" id="IPR011545">
    <property type="entry name" value="DEAD/DEAH_box_helicase_dom"/>
</dbReference>
<dbReference type="EMBL" id="JARFPL010000012">
    <property type="protein sequence ID" value="MDF0592991.1"/>
    <property type="molecule type" value="Genomic_DNA"/>
</dbReference>
<reference evidence="11 12" key="1">
    <citation type="submission" date="2023-03" db="EMBL/GenBank/DDBJ databases">
        <title>Whole genome sequencing of Methanotrichaceae archaeon M04Ac.</title>
        <authorList>
            <person name="Khomyakova M.A."/>
            <person name="Merkel A.Y."/>
            <person name="Slobodkin A.I."/>
        </authorList>
    </citation>
    <scope>NUCLEOTIDE SEQUENCE [LARGE SCALE GENOMIC DNA]</scope>
    <source>
        <strain evidence="11 12">M04Ac</strain>
    </source>
</reference>
<dbReference type="PROSITE" id="PS51192">
    <property type="entry name" value="HELICASE_ATP_BIND_1"/>
    <property type="match status" value="1"/>
</dbReference>
<dbReference type="PROSITE" id="PS00039">
    <property type="entry name" value="DEAD_ATP_HELICASE"/>
    <property type="match status" value="1"/>
</dbReference>
<comment type="caution">
    <text evidence="11">The sequence shown here is derived from an EMBL/GenBank/DDBJ whole genome shotgun (WGS) entry which is preliminary data.</text>
</comment>